<protein>
    <submittedName>
        <fullName evidence="3">Uncharacterized protein</fullName>
    </submittedName>
</protein>
<feature type="transmembrane region" description="Helical" evidence="1">
    <location>
        <begin position="49"/>
        <end position="68"/>
    </location>
</feature>
<name>A0A915J8A9_ROMCU</name>
<accession>A0A915J8A9</accession>
<keyword evidence="1" id="KW-0812">Transmembrane</keyword>
<keyword evidence="1" id="KW-0472">Membrane</keyword>
<dbReference type="Proteomes" id="UP000887565">
    <property type="component" value="Unplaced"/>
</dbReference>
<organism evidence="2 3">
    <name type="scientific">Romanomermis culicivorax</name>
    <name type="common">Nematode worm</name>
    <dbReference type="NCBI Taxonomy" id="13658"/>
    <lineage>
        <taxon>Eukaryota</taxon>
        <taxon>Metazoa</taxon>
        <taxon>Ecdysozoa</taxon>
        <taxon>Nematoda</taxon>
        <taxon>Enoplea</taxon>
        <taxon>Dorylaimia</taxon>
        <taxon>Mermithida</taxon>
        <taxon>Mermithoidea</taxon>
        <taxon>Mermithidae</taxon>
        <taxon>Romanomermis</taxon>
    </lineage>
</organism>
<dbReference type="WBParaSite" id="nRc.2.0.1.t21988-RA">
    <property type="protein sequence ID" value="nRc.2.0.1.t21988-RA"/>
    <property type="gene ID" value="nRc.2.0.1.g21988"/>
</dbReference>
<keyword evidence="1" id="KW-1133">Transmembrane helix</keyword>
<keyword evidence="2" id="KW-1185">Reference proteome</keyword>
<evidence type="ECO:0000313" key="2">
    <source>
        <dbReference type="Proteomes" id="UP000887565"/>
    </source>
</evidence>
<evidence type="ECO:0000313" key="3">
    <source>
        <dbReference type="WBParaSite" id="nRc.2.0.1.t21988-RA"/>
    </source>
</evidence>
<evidence type="ECO:0000256" key="1">
    <source>
        <dbReference type="SAM" id="Phobius"/>
    </source>
</evidence>
<dbReference type="AlphaFoldDB" id="A0A915J8A9"/>
<reference evidence="3" key="1">
    <citation type="submission" date="2022-11" db="UniProtKB">
        <authorList>
            <consortium name="WormBaseParasite"/>
        </authorList>
    </citation>
    <scope>IDENTIFICATION</scope>
</reference>
<proteinExistence type="predicted"/>
<sequence>MNFFRGSDSNKTVAFCSLQHLRFSTLEHHFQSVVDLSETMTRNACTRSIFFVTIITILLARTFAWPTIDFPLDKSFDGSTDGYQKANVETKFLRQVRFKNCYLSPIQCFLKVSSKKLRAEK</sequence>